<feature type="domain" description="C2H2-type" evidence="9">
    <location>
        <begin position="94"/>
        <end position="121"/>
    </location>
</feature>
<dbReference type="AlphaFoldDB" id="C3ZSH3"/>
<keyword evidence="2" id="KW-0479">Metal-binding</keyword>
<dbReference type="Pfam" id="PF00096">
    <property type="entry name" value="zf-C2H2"/>
    <property type="match status" value="2"/>
</dbReference>
<feature type="domain" description="C2H2-type" evidence="9">
    <location>
        <begin position="58"/>
        <end position="87"/>
    </location>
</feature>
<evidence type="ECO:0000256" key="7">
    <source>
        <dbReference type="PROSITE-ProRule" id="PRU00042"/>
    </source>
</evidence>
<dbReference type="GO" id="GO:0005634">
    <property type="term" value="C:nucleus"/>
    <property type="evidence" value="ECO:0007669"/>
    <property type="project" value="UniProtKB-SubCell"/>
</dbReference>
<dbReference type="PROSITE" id="PS50157">
    <property type="entry name" value="ZINC_FINGER_C2H2_2"/>
    <property type="match status" value="4"/>
</dbReference>
<proteinExistence type="predicted"/>
<dbReference type="Pfam" id="PF13912">
    <property type="entry name" value="zf-C2H2_6"/>
    <property type="match status" value="1"/>
</dbReference>
<dbReference type="InterPro" id="IPR013087">
    <property type="entry name" value="Znf_C2H2_type"/>
</dbReference>
<feature type="domain" description="C2H2-type" evidence="9">
    <location>
        <begin position="2"/>
        <end position="29"/>
    </location>
</feature>
<dbReference type="Gene3D" id="3.30.160.60">
    <property type="entry name" value="Classic Zinc Finger"/>
    <property type="match status" value="4"/>
</dbReference>
<protein>
    <recommendedName>
        <fullName evidence="9">C2H2-type domain-containing protein</fullName>
    </recommendedName>
</protein>
<dbReference type="FunFam" id="3.30.160.60:FF:000656">
    <property type="entry name" value="Zinc finger protein 541"/>
    <property type="match status" value="1"/>
</dbReference>
<evidence type="ECO:0000256" key="3">
    <source>
        <dbReference type="ARBA" id="ARBA00022737"/>
    </source>
</evidence>
<name>C3ZSH3_BRAFL</name>
<dbReference type="InParanoid" id="C3ZSH3"/>
<evidence type="ECO:0000313" key="10">
    <source>
        <dbReference type="EMBL" id="EEN44375.1"/>
    </source>
</evidence>
<keyword evidence="5" id="KW-0862">Zinc</keyword>
<dbReference type="STRING" id="7739.C3ZSH3"/>
<dbReference type="EMBL" id="GG666674">
    <property type="protein sequence ID" value="EEN44375.1"/>
    <property type="molecule type" value="Genomic_DNA"/>
</dbReference>
<keyword evidence="4 7" id="KW-0863">Zinc-finger</keyword>
<evidence type="ECO:0000256" key="4">
    <source>
        <dbReference type="ARBA" id="ARBA00022771"/>
    </source>
</evidence>
<reference evidence="10" key="1">
    <citation type="journal article" date="2008" name="Nature">
        <title>The amphioxus genome and the evolution of the chordate karyotype.</title>
        <authorList>
            <consortium name="US DOE Joint Genome Institute (JGI-PGF)"/>
            <person name="Putnam N.H."/>
            <person name="Butts T."/>
            <person name="Ferrier D.E.K."/>
            <person name="Furlong R.F."/>
            <person name="Hellsten U."/>
            <person name="Kawashima T."/>
            <person name="Robinson-Rechavi M."/>
            <person name="Shoguchi E."/>
            <person name="Terry A."/>
            <person name="Yu J.-K."/>
            <person name="Benito-Gutierrez E.L."/>
            <person name="Dubchak I."/>
            <person name="Garcia-Fernandez J."/>
            <person name="Gibson-Brown J.J."/>
            <person name="Grigoriev I.V."/>
            <person name="Horton A.C."/>
            <person name="de Jong P.J."/>
            <person name="Jurka J."/>
            <person name="Kapitonov V.V."/>
            <person name="Kohara Y."/>
            <person name="Kuroki Y."/>
            <person name="Lindquist E."/>
            <person name="Lucas S."/>
            <person name="Osoegawa K."/>
            <person name="Pennacchio L.A."/>
            <person name="Salamov A.A."/>
            <person name="Satou Y."/>
            <person name="Sauka-Spengler T."/>
            <person name="Schmutz J."/>
            <person name="Shin-I T."/>
            <person name="Toyoda A."/>
            <person name="Bronner-Fraser M."/>
            <person name="Fujiyama A."/>
            <person name="Holland L.Z."/>
            <person name="Holland P.W.H."/>
            <person name="Satoh N."/>
            <person name="Rokhsar D.S."/>
        </authorList>
    </citation>
    <scope>NUCLEOTIDE SEQUENCE [LARGE SCALE GENOMIC DNA]</scope>
    <source>
        <strain evidence="10">S238N-H82</strain>
        <tissue evidence="10">Testes</tissue>
    </source>
</reference>
<keyword evidence="6" id="KW-0539">Nucleus</keyword>
<dbReference type="PANTHER" id="PTHR16515:SF54">
    <property type="entry name" value="GROWTH FACTOR-INDEPENDENT 1B TRANSCRIPTION REPRESSOR"/>
    <property type="match status" value="1"/>
</dbReference>
<dbReference type="PANTHER" id="PTHR16515">
    <property type="entry name" value="PR DOMAIN ZINC FINGER PROTEIN"/>
    <property type="match status" value="1"/>
</dbReference>
<feature type="non-terminal residue" evidence="10">
    <location>
        <position position="1"/>
    </location>
</feature>
<dbReference type="SMART" id="SM00355">
    <property type="entry name" value="ZnF_C2H2"/>
    <property type="match status" value="4"/>
</dbReference>
<dbReference type="InterPro" id="IPR036236">
    <property type="entry name" value="Znf_C2H2_sf"/>
</dbReference>
<evidence type="ECO:0000256" key="5">
    <source>
        <dbReference type="ARBA" id="ARBA00022833"/>
    </source>
</evidence>
<feature type="domain" description="C2H2-type" evidence="9">
    <location>
        <begin position="30"/>
        <end position="57"/>
    </location>
</feature>
<sequence length="130" mass="14957">PVDCPQCGKTFSSSSSLAKHRSTHSEERKYVCQICGKAFKRQDHLNGHINTHRERKPFPCMVPGCDKSYCDTRSLRRHFELHHTQTAAAPQKPVECQTCGRQFRSLPALNGHMRLHGGYEKNKVIRNRRD</sequence>
<evidence type="ECO:0000256" key="2">
    <source>
        <dbReference type="ARBA" id="ARBA00022723"/>
    </source>
</evidence>
<evidence type="ECO:0000256" key="6">
    <source>
        <dbReference type="ARBA" id="ARBA00023242"/>
    </source>
</evidence>
<accession>C3ZSH3</accession>
<comment type="subcellular location">
    <subcellularLocation>
        <location evidence="1">Nucleus</location>
    </subcellularLocation>
</comment>
<evidence type="ECO:0000256" key="1">
    <source>
        <dbReference type="ARBA" id="ARBA00004123"/>
    </source>
</evidence>
<keyword evidence="3" id="KW-0677">Repeat</keyword>
<dbReference type="FunFam" id="3.30.160.60:FF:000744">
    <property type="entry name" value="zinc finger E-box-binding homeobox 1"/>
    <property type="match status" value="1"/>
</dbReference>
<dbReference type="SUPFAM" id="SSF57667">
    <property type="entry name" value="beta-beta-alpha zinc fingers"/>
    <property type="match status" value="3"/>
</dbReference>
<dbReference type="InterPro" id="IPR050331">
    <property type="entry name" value="Zinc_finger"/>
</dbReference>
<feature type="region of interest" description="Disordered" evidence="8">
    <location>
        <begin position="1"/>
        <end position="22"/>
    </location>
</feature>
<dbReference type="GO" id="GO:0010468">
    <property type="term" value="P:regulation of gene expression"/>
    <property type="evidence" value="ECO:0007669"/>
    <property type="project" value="UniProtKB-ARBA"/>
</dbReference>
<dbReference type="PROSITE" id="PS00028">
    <property type="entry name" value="ZINC_FINGER_C2H2_1"/>
    <property type="match status" value="4"/>
</dbReference>
<organism>
    <name type="scientific">Branchiostoma floridae</name>
    <name type="common">Florida lancelet</name>
    <name type="synonym">Amphioxus</name>
    <dbReference type="NCBI Taxonomy" id="7739"/>
    <lineage>
        <taxon>Eukaryota</taxon>
        <taxon>Metazoa</taxon>
        <taxon>Chordata</taxon>
        <taxon>Cephalochordata</taxon>
        <taxon>Leptocardii</taxon>
        <taxon>Amphioxiformes</taxon>
        <taxon>Branchiostomatidae</taxon>
        <taxon>Branchiostoma</taxon>
    </lineage>
</organism>
<evidence type="ECO:0000259" key="9">
    <source>
        <dbReference type="PROSITE" id="PS50157"/>
    </source>
</evidence>
<evidence type="ECO:0000256" key="8">
    <source>
        <dbReference type="SAM" id="MobiDB-lite"/>
    </source>
</evidence>
<gene>
    <name evidence="10" type="ORF">BRAFLDRAFT_199308</name>
</gene>
<dbReference type="GO" id="GO:0008270">
    <property type="term" value="F:zinc ion binding"/>
    <property type="evidence" value="ECO:0007669"/>
    <property type="project" value="UniProtKB-KW"/>
</dbReference>
<dbReference type="eggNOG" id="KOG1721">
    <property type="taxonomic scope" value="Eukaryota"/>
</dbReference>